<dbReference type="GO" id="GO:0005743">
    <property type="term" value="C:mitochondrial inner membrane"/>
    <property type="evidence" value="ECO:0007669"/>
    <property type="project" value="UniProtKB-SubCell"/>
</dbReference>
<proteinExistence type="inferred from homology"/>
<evidence type="ECO:0000256" key="9">
    <source>
        <dbReference type="ARBA" id="ARBA00023128"/>
    </source>
</evidence>
<feature type="coiled-coil region" evidence="12">
    <location>
        <begin position="101"/>
        <end position="128"/>
    </location>
</feature>
<keyword evidence="14" id="KW-1185">Reference proteome</keyword>
<keyword evidence="9 11" id="KW-0496">Mitochondrion</keyword>
<comment type="similarity">
    <text evidence="2 11">Belongs to the ATPase d subunit family.</text>
</comment>
<evidence type="ECO:0000256" key="12">
    <source>
        <dbReference type="SAM" id="Coils"/>
    </source>
</evidence>
<dbReference type="GO" id="GO:0015078">
    <property type="term" value="F:proton transmembrane transporter activity"/>
    <property type="evidence" value="ECO:0007669"/>
    <property type="project" value="InterPro"/>
</dbReference>
<keyword evidence="10 11" id="KW-0472">Membrane</keyword>
<evidence type="ECO:0000256" key="7">
    <source>
        <dbReference type="ARBA" id="ARBA00022792"/>
    </source>
</evidence>
<gene>
    <name evidence="13" type="ORF">RirG_179610</name>
</gene>
<evidence type="ECO:0000313" key="14">
    <source>
        <dbReference type="Proteomes" id="UP000022910"/>
    </source>
</evidence>
<evidence type="ECO:0000256" key="6">
    <source>
        <dbReference type="ARBA" id="ARBA00022781"/>
    </source>
</evidence>
<evidence type="ECO:0000256" key="10">
    <source>
        <dbReference type="ARBA" id="ARBA00023136"/>
    </source>
</evidence>
<evidence type="ECO:0000256" key="1">
    <source>
        <dbReference type="ARBA" id="ARBA00004273"/>
    </source>
</evidence>
<dbReference type="STRING" id="1432141.A0A015M0N3"/>
<dbReference type="AlphaFoldDB" id="A0A015M0N3"/>
<evidence type="ECO:0000256" key="8">
    <source>
        <dbReference type="ARBA" id="ARBA00023065"/>
    </source>
</evidence>
<dbReference type="Pfam" id="PF05873">
    <property type="entry name" value="Mt_ATP-synt_D"/>
    <property type="match status" value="1"/>
</dbReference>
<evidence type="ECO:0000256" key="11">
    <source>
        <dbReference type="PIRNR" id="PIRNR005514"/>
    </source>
</evidence>
<dbReference type="EMBL" id="JEMT01025923">
    <property type="protein sequence ID" value="EXX60463.1"/>
    <property type="molecule type" value="Genomic_DNA"/>
</dbReference>
<dbReference type="InterPro" id="IPR008689">
    <property type="entry name" value="ATP_synth_F0_dsu_mt"/>
</dbReference>
<comment type="caution">
    <text evidence="13">The sequence shown here is derived from an EMBL/GenBank/DDBJ whole genome shotgun (WGS) entry which is preliminary data.</text>
</comment>
<evidence type="ECO:0000256" key="3">
    <source>
        <dbReference type="ARBA" id="ARBA00021688"/>
    </source>
</evidence>
<dbReference type="GO" id="GO:0045259">
    <property type="term" value="C:proton-transporting ATP synthase complex"/>
    <property type="evidence" value="ECO:0007669"/>
    <property type="project" value="UniProtKB-KW"/>
</dbReference>
<evidence type="ECO:0000313" key="13">
    <source>
        <dbReference type="EMBL" id="EXX60463.1"/>
    </source>
</evidence>
<keyword evidence="7 11" id="KW-0999">Mitochondrion inner membrane</keyword>
<reference evidence="13 14" key="1">
    <citation type="submission" date="2014-02" db="EMBL/GenBank/DDBJ databases">
        <title>Single nucleus genome sequencing reveals high similarity among nuclei of an endomycorrhizal fungus.</title>
        <authorList>
            <person name="Lin K."/>
            <person name="Geurts R."/>
            <person name="Zhang Z."/>
            <person name="Limpens E."/>
            <person name="Saunders D.G."/>
            <person name="Mu D."/>
            <person name="Pang E."/>
            <person name="Cao H."/>
            <person name="Cha H."/>
            <person name="Lin T."/>
            <person name="Zhou Q."/>
            <person name="Shang Y."/>
            <person name="Li Y."/>
            <person name="Ivanov S."/>
            <person name="Sharma T."/>
            <person name="Velzen R.V."/>
            <person name="Ruijter N.D."/>
            <person name="Aanen D.K."/>
            <person name="Win J."/>
            <person name="Kamoun S."/>
            <person name="Bisseling T."/>
            <person name="Huang S."/>
        </authorList>
    </citation>
    <scope>NUCLEOTIDE SEQUENCE [LARGE SCALE GENOMIC DNA]</scope>
    <source>
        <strain evidence="14">DAOM197198w</strain>
    </source>
</reference>
<comment type="function">
    <text evidence="11">Mitochondrial membrane ATP synthase (F(1)F(0) ATP synthase or Complex V) produces ATP from ADP in the presence of a proton gradient across the membrane which is generated by electron transport complexes of the respiratory chain. F-type ATPases consist of two structural domains, F(1) - containing the extramembraneous catalytic core, and F(0) - containing the membrane proton channel, linked together by a central stalk and a peripheral stalk. During catalysis, ATP synthesis in the catalytic domain of F(1) is coupled via a rotary mechanism of the central stalk subunits to proton translocation.</text>
</comment>
<dbReference type="SMR" id="A0A015M0N3"/>
<keyword evidence="4 11" id="KW-0813">Transport</keyword>
<sequence length="172" mass="19491">MASSTRAAAAIDWSKLTVSLGLKKETVAALQAFRKRNDEARRVVSALKEQKTDINFEHYRKILKNKSIVNEAENALRTFEPAKIDLTTQMRAVETIETKAVENAKKTAARVDTELRDLHNTLKNIEQTRPFESITIEEIVKAKPEINDIVEKMVKKGQWSVPGYEEKFGYGA</sequence>
<evidence type="ECO:0000256" key="4">
    <source>
        <dbReference type="ARBA" id="ARBA00022448"/>
    </source>
</evidence>
<dbReference type="InterPro" id="IPR036228">
    <property type="entry name" value="ATP_synth_F0_dsu_sf_mt"/>
</dbReference>
<dbReference type="Gene3D" id="6.10.280.70">
    <property type="match status" value="1"/>
</dbReference>
<protein>
    <recommendedName>
        <fullName evidence="3 11">ATP synthase subunit d, mitochondrial</fullName>
    </recommendedName>
</protein>
<keyword evidence="8 11" id="KW-0406">Ion transport</keyword>
<keyword evidence="6 11" id="KW-0375">Hydrogen ion transport</keyword>
<name>A0A015M0N3_RHIIW</name>
<dbReference type="PIRSF" id="PIRSF005514">
    <property type="entry name" value="ATPase_F0_D_mt"/>
    <property type="match status" value="1"/>
</dbReference>
<dbReference type="OrthoDB" id="35799at2759"/>
<dbReference type="GO" id="GO:0015986">
    <property type="term" value="P:proton motive force-driven ATP synthesis"/>
    <property type="evidence" value="ECO:0007669"/>
    <property type="project" value="UniProtKB-UniRule"/>
</dbReference>
<dbReference type="PANTHER" id="PTHR12700">
    <property type="entry name" value="ATP SYNTHASE SUBUNIT D, MITOCHONDRIAL"/>
    <property type="match status" value="1"/>
</dbReference>
<organism evidence="13 14">
    <name type="scientific">Rhizophagus irregularis (strain DAOM 197198w)</name>
    <name type="common">Glomus intraradices</name>
    <dbReference type="NCBI Taxonomy" id="1432141"/>
    <lineage>
        <taxon>Eukaryota</taxon>
        <taxon>Fungi</taxon>
        <taxon>Fungi incertae sedis</taxon>
        <taxon>Mucoromycota</taxon>
        <taxon>Glomeromycotina</taxon>
        <taxon>Glomeromycetes</taxon>
        <taxon>Glomerales</taxon>
        <taxon>Glomeraceae</taxon>
        <taxon>Rhizophagus</taxon>
    </lineage>
</organism>
<comment type="subcellular location">
    <subcellularLocation>
        <location evidence="1 11">Mitochondrion inner membrane</location>
    </subcellularLocation>
</comment>
<keyword evidence="5" id="KW-0138">CF(0)</keyword>
<dbReference type="Proteomes" id="UP000022910">
    <property type="component" value="Unassembled WGS sequence"/>
</dbReference>
<evidence type="ECO:0000256" key="2">
    <source>
        <dbReference type="ARBA" id="ARBA00006842"/>
    </source>
</evidence>
<evidence type="ECO:0000256" key="5">
    <source>
        <dbReference type="ARBA" id="ARBA00022547"/>
    </source>
</evidence>
<keyword evidence="12" id="KW-0175">Coiled coil</keyword>
<accession>A0A015M0N3</accession>
<dbReference type="OMA" id="VSKGRWA"/>
<dbReference type="SUPFAM" id="SSF161065">
    <property type="entry name" value="ATP synthase D chain-like"/>
    <property type="match status" value="1"/>
</dbReference>
<dbReference type="HOGENOM" id="CLU_080463_0_0_1"/>